<comment type="caution">
    <text evidence="2">The sequence shown here is derived from an EMBL/GenBank/DDBJ whole genome shotgun (WGS) entry which is preliminary data.</text>
</comment>
<dbReference type="RefSeq" id="WP_313767530.1">
    <property type="nucleotide sequence ID" value="NZ_BAAAVH010000026.1"/>
</dbReference>
<reference evidence="3" key="1">
    <citation type="journal article" date="2019" name="Int. J. Syst. Evol. Microbiol.">
        <title>The Global Catalogue of Microorganisms (GCM) 10K type strain sequencing project: providing services to taxonomists for standard genome sequencing and annotation.</title>
        <authorList>
            <consortium name="The Broad Institute Genomics Platform"/>
            <consortium name="The Broad Institute Genome Sequencing Center for Infectious Disease"/>
            <person name="Wu L."/>
            <person name="Ma J."/>
        </authorList>
    </citation>
    <scope>NUCLEOTIDE SEQUENCE [LARGE SCALE GENOMIC DNA]</scope>
    <source>
        <strain evidence="3">CGMCC 4.1469</strain>
    </source>
</reference>
<name>A0ABW1F9H9_9ACTN</name>
<dbReference type="InterPro" id="IPR029033">
    <property type="entry name" value="His_PPase_superfam"/>
</dbReference>
<proteinExistence type="predicted"/>
<evidence type="ECO:0000313" key="2">
    <source>
        <dbReference type="EMBL" id="MFC5890534.1"/>
    </source>
</evidence>
<feature type="compositionally biased region" description="Basic and acidic residues" evidence="1">
    <location>
        <begin position="142"/>
        <end position="154"/>
    </location>
</feature>
<feature type="region of interest" description="Disordered" evidence="1">
    <location>
        <begin position="127"/>
        <end position="154"/>
    </location>
</feature>
<protein>
    <submittedName>
        <fullName evidence="2">Histidine phosphatase family protein</fullName>
    </submittedName>
</protein>
<evidence type="ECO:0000256" key="1">
    <source>
        <dbReference type="SAM" id="MobiDB-lite"/>
    </source>
</evidence>
<dbReference type="Proteomes" id="UP001596067">
    <property type="component" value="Unassembled WGS sequence"/>
</dbReference>
<dbReference type="SUPFAM" id="SSF53254">
    <property type="entry name" value="Phosphoglycerate mutase-like"/>
    <property type="match status" value="1"/>
</dbReference>
<keyword evidence="3" id="KW-1185">Reference proteome</keyword>
<gene>
    <name evidence="2" type="ORF">ACFP0N_36840</name>
</gene>
<evidence type="ECO:0000313" key="3">
    <source>
        <dbReference type="Proteomes" id="UP001596067"/>
    </source>
</evidence>
<accession>A0ABW1F9H9</accession>
<dbReference type="InterPro" id="IPR013078">
    <property type="entry name" value="His_Pase_superF_clade-1"/>
</dbReference>
<organism evidence="2 3">
    <name type="scientific">Kitasatospora aburaviensis</name>
    <dbReference type="NCBI Taxonomy" id="67265"/>
    <lineage>
        <taxon>Bacteria</taxon>
        <taxon>Bacillati</taxon>
        <taxon>Actinomycetota</taxon>
        <taxon>Actinomycetes</taxon>
        <taxon>Kitasatosporales</taxon>
        <taxon>Streptomycetaceae</taxon>
        <taxon>Kitasatospora</taxon>
    </lineage>
</organism>
<dbReference type="Gene3D" id="3.40.50.1240">
    <property type="entry name" value="Phosphoglycerate mutase-like"/>
    <property type="match status" value="1"/>
</dbReference>
<dbReference type="EMBL" id="JBHSOD010000086">
    <property type="protein sequence ID" value="MFC5890534.1"/>
    <property type="molecule type" value="Genomic_DNA"/>
</dbReference>
<dbReference type="Pfam" id="PF00300">
    <property type="entry name" value="His_Phos_1"/>
    <property type="match status" value="1"/>
</dbReference>
<sequence length="211" mass="21703">MTVRVMLLSPALTDDGRQARFGGNAPLDGAAVRRVRAAAAAVPDAARVLTGPSVRCTGTAAALGLDAVATPELADCDWGRWEGHRLNDLAAAEPRAIAAWLSDPDAAPHGGESVAAFGARIRGWLDGLDEPGGGTEPDGGDEPDRRGGRAGRGEARGPVLAVVEAAVVRAAVVNGLGLPAQAFWRIDVAPLTLTELTGRAGRWNLRCGQPL</sequence>